<dbReference type="AlphaFoldDB" id="Q6MIK1"/>
<name>Q6MIK1_BDEBA</name>
<evidence type="ECO:0000313" key="2">
    <source>
        <dbReference type="Proteomes" id="UP000008080"/>
    </source>
</evidence>
<dbReference type="KEGG" id="bba:Bd3154"/>
<evidence type="ECO:0000313" key="1">
    <source>
        <dbReference type="EMBL" id="CAE80912.1"/>
    </source>
</evidence>
<proteinExistence type="predicted"/>
<reference evidence="1 2" key="1">
    <citation type="journal article" date="2004" name="Science">
        <title>A predator unmasked: life cycle of Bdellovibrio bacteriovorus from a genomic perspective.</title>
        <authorList>
            <person name="Rendulic S."/>
            <person name="Jagtap P."/>
            <person name="Rosinus A."/>
            <person name="Eppinger M."/>
            <person name="Baar C."/>
            <person name="Lanz C."/>
            <person name="Keller H."/>
            <person name="Lambert C."/>
            <person name="Evans K.J."/>
            <person name="Goesmann A."/>
            <person name="Meyer F."/>
            <person name="Sockett R.E."/>
            <person name="Schuster S.C."/>
        </authorList>
    </citation>
    <scope>NUCLEOTIDE SEQUENCE [LARGE SCALE GENOMIC DNA]</scope>
    <source>
        <strain evidence="2">ATCC 15356 / DSM 50701 / NCIMB 9529 / HD100</strain>
    </source>
</reference>
<dbReference type="HOGENOM" id="CLU_682684_0_0_7"/>
<accession>Q6MIK1</accession>
<organism evidence="1 2">
    <name type="scientific">Bdellovibrio bacteriovorus (strain ATCC 15356 / DSM 50701 / NCIMB 9529 / HD100)</name>
    <dbReference type="NCBI Taxonomy" id="264462"/>
    <lineage>
        <taxon>Bacteria</taxon>
        <taxon>Pseudomonadati</taxon>
        <taxon>Bdellovibrionota</taxon>
        <taxon>Bdellovibrionia</taxon>
        <taxon>Bdellovibrionales</taxon>
        <taxon>Pseudobdellovibrionaceae</taxon>
        <taxon>Bdellovibrio</taxon>
    </lineage>
</organism>
<sequence>MNYHRMFRSPRVCGRTWPLFLTCEVKMKFKLLVGALAFVAGSWAQKSAAYLIASEPAKLRAGVPTDVFVAGFGNDQGTQFLQSAIIGAKVSRDRFPQRQRVIISAVNESLSAESAMLANAGFGFRKADNDDLGKERLVLALQYLNAPISSLQFYGHANTYNGFRLQDKRDRLDHEDEEFAQLGSVLAPNAFVVFHSCNSGWLLAPAAAKMWRRPVFGSFASSDFQEMMTDGNWYYHDVGYYPDNLTRIGTTSRITQQTLECTTKKCLRLKPVNSPYVDSFGTFSRGLGFYKVFSPVDALIPQAMIHFTLLTPTVKPLTLQSSRADLLEAVKDWMCPSDKSGVRRRACSEAIDTQAFMTNPTLSFFNGTPVACNNTSCSTTVKCKVLKKLVGAVPCTTVDLDSRKSTVFSDQLKMIFKGLEQFELGTLKL</sequence>
<dbReference type="EMBL" id="BX842654">
    <property type="protein sequence ID" value="CAE80912.1"/>
    <property type="molecule type" value="Genomic_DNA"/>
</dbReference>
<dbReference type="Proteomes" id="UP000008080">
    <property type="component" value="Chromosome"/>
</dbReference>
<protein>
    <submittedName>
        <fullName evidence="1">Uncharacterized protein</fullName>
    </submittedName>
</protein>
<keyword evidence="2" id="KW-1185">Reference proteome</keyword>
<gene>
    <name evidence="1" type="ordered locus">Bd3154</name>
</gene>